<protein>
    <submittedName>
        <fullName evidence="2">Uncharacterized protein</fullName>
    </submittedName>
</protein>
<dbReference type="WBParaSite" id="nRc.2.0.1.t23439-RA">
    <property type="protein sequence ID" value="nRc.2.0.1.t23439-RA"/>
    <property type="gene ID" value="nRc.2.0.1.g23439"/>
</dbReference>
<name>A0A915JAD2_ROMCU</name>
<proteinExistence type="predicted"/>
<keyword evidence="1" id="KW-1185">Reference proteome</keyword>
<evidence type="ECO:0000313" key="2">
    <source>
        <dbReference type="WBParaSite" id="nRc.2.0.1.t23439-RA"/>
    </source>
</evidence>
<dbReference type="AlphaFoldDB" id="A0A915JAD2"/>
<reference evidence="2" key="1">
    <citation type="submission" date="2022-11" db="UniProtKB">
        <authorList>
            <consortium name="WormBaseParasite"/>
        </authorList>
    </citation>
    <scope>IDENTIFICATION</scope>
</reference>
<dbReference type="Proteomes" id="UP000887565">
    <property type="component" value="Unplaced"/>
</dbReference>
<organism evidence="1 2">
    <name type="scientific">Romanomermis culicivorax</name>
    <name type="common">Nematode worm</name>
    <dbReference type="NCBI Taxonomy" id="13658"/>
    <lineage>
        <taxon>Eukaryota</taxon>
        <taxon>Metazoa</taxon>
        <taxon>Ecdysozoa</taxon>
        <taxon>Nematoda</taxon>
        <taxon>Enoplea</taxon>
        <taxon>Dorylaimia</taxon>
        <taxon>Mermithida</taxon>
        <taxon>Mermithoidea</taxon>
        <taxon>Mermithidae</taxon>
        <taxon>Romanomermis</taxon>
    </lineage>
</organism>
<evidence type="ECO:0000313" key="1">
    <source>
        <dbReference type="Proteomes" id="UP000887565"/>
    </source>
</evidence>
<accession>A0A915JAD2</accession>
<sequence>MLGLTIGAAEAISLDGMTLLAVDVDGLVAQVSSAGVDAVCGAGSAGVVAEFVFQTNEEA</sequence>